<protein>
    <submittedName>
        <fullName evidence="1">Uncharacterized protein</fullName>
    </submittedName>
</protein>
<dbReference type="EMBL" id="GGEC01089652">
    <property type="protein sequence ID" value="MBX70136.1"/>
    <property type="molecule type" value="Transcribed_RNA"/>
</dbReference>
<evidence type="ECO:0000313" key="1">
    <source>
        <dbReference type="EMBL" id="MBX70136.1"/>
    </source>
</evidence>
<reference evidence="1" key="1">
    <citation type="submission" date="2018-02" db="EMBL/GenBank/DDBJ databases">
        <title>Rhizophora mucronata_Transcriptome.</title>
        <authorList>
            <person name="Meera S.P."/>
            <person name="Sreeshan A."/>
            <person name="Augustine A."/>
        </authorList>
    </citation>
    <scope>NUCLEOTIDE SEQUENCE</scope>
    <source>
        <tissue evidence="1">Leaf</tissue>
    </source>
</reference>
<dbReference type="AlphaFoldDB" id="A0A2P2QT05"/>
<organism evidence="1">
    <name type="scientific">Rhizophora mucronata</name>
    <name type="common">Asiatic mangrove</name>
    <dbReference type="NCBI Taxonomy" id="61149"/>
    <lineage>
        <taxon>Eukaryota</taxon>
        <taxon>Viridiplantae</taxon>
        <taxon>Streptophyta</taxon>
        <taxon>Embryophyta</taxon>
        <taxon>Tracheophyta</taxon>
        <taxon>Spermatophyta</taxon>
        <taxon>Magnoliopsida</taxon>
        <taxon>eudicotyledons</taxon>
        <taxon>Gunneridae</taxon>
        <taxon>Pentapetalae</taxon>
        <taxon>rosids</taxon>
        <taxon>fabids</taxon>
        <taxon>Malpighiales</taxon>
        <taxon>Rhizophoraceae</taxon>
        <taxon>Rhizophora</taxon>
    </lineage>
</organism>
<sequence length="69" mass="7214">MSTCSQGITAKSSWRSAAPNLNHVKSADENSSSGGSCSGMSNSDSTIAISIIFKPPPVPSDQGRCYRHI</sequence>
<proteinExistence type="predicted"/>
<name>A0A2P2QT05_RHIMU</name>
<accession>A0A2P2QT05</accession>